<feature type="compositionally biased region" description="Polar residues" evidence="1">
    <location>
        <begin position="240"/>
        <end position="252"/>
    </location>
</feature>
<dbReference type="Proteomes" id="UP000054217">
    <property type="component" value="Unassembled WGS sequence"/>
</dbReference>
<sequence>MHHTFIPIIYLPHFCCSFWRQYLLIKLYSHFLEEKKKALLLLSYIPKAIVHLYNVMEAIIHPCQCDSIKHLCSWHSQPFKDYLVAEYLFGCHDPDIMEDFWDHFDSNIELIRVDNYEFDWDKYEQHLPMVLHGSLYQYETSNIPLNMLLNIWDAVLQWYKKGLDVDWMTLHMESSEEVQQPEVSILTDSSMQIDESPIQNESMVMGSEESMEMDPPPPNQLALLRKQLMEEEADDGPQPSKRQTTTPSTSATEPVAWTKPKGFIPSLPSPHRGQNI</sequence>
<protein>
    <submittedName>
        <fullName evidence="2">Uncharacterized protein</fullName>
    </submittedName>
</protein>
<organism evidence="2 4">
    <name type="scientific">Pisolithus tinctorius Marx 270</name>
    <dbReference type="NCBI Taxonomy" id="870435"/>
    <lineage>
        <taxon>Eukaryota</taxon>
        <taxon>Fungi</taxon>
        <taxon>Dikarya</taxon>
        <taxon>Basidiomycota</taxon>
        <taxon>Agaricomycotina</taxon>
        <taxon>Agaricomycetes</taxon>
        <taxon>Agaricomycetidae</taxon>
        <taxon>Boletales</taxon>
        <taxon>Sclerodermatineae</taxon>
        <taxon>Pisolithaceae</taxon>
        <taxon>Pisolithus</taxon>
    </lineage>
</organism>
<feature type="region of interest" description="Disordered" evidence="1">
    <location>
        <begin position="224"/>
        <end position="276"/>
    </location>
</feature>
<evidence type="ECO:0000313" key="3">
    <source>
        <dbReference type="EMBL" id="KIO14776.1"/>
    </source>
</evidence>
<reference evidence="4" key="2">
    <citation type="submission" date="2015-01" db="EMBL/GenBank/DDBJ databases">
        <title>Evolutionary Origins and Diversification of the Mycorrhizal Mutualists.</title>
        <authorList>
            <consortium name="DOE Joint Genome Institute"/>
            <consortium name="Mycorrhizal Genomics Consortium"/>
            <person name="Kohler A."/>
            <person name="Kuo A."/>
            <person name="Nagy L.G."/>
            <person name="Floudas D."/>
            <person name="Copeland A."/>
            <person name="Barry K.W."/>
            <person name="Cichocki N."/>
            <person name="Veneault-Fourrey C."/>
            <person name="LaButti K."/>
            <person name="Lindquist E.A."/>
            <person name="Lipzen A."/>
            <person name="Lundell T."/>
            <person name="Morin E."/>
            <person name="Murat C."/>
            <person name="Riley R."/>
            <person name="Ohm R."/>
            <person name="Sun H."/>
            <person name="Tunlid A."/>
            <person name="Henrissat B."/>
            <person name="Grigoriev I.V."/>
            <person name="Hibbett D.S."/>
            <person name="Martin F."/>
        </authorList>
    </citation>
    <scope>NUCLEOTIDE SEQUENCE [LARGE SCALE GENOMIC DNA]</scope>
    <source>
        <strain evidence="3 4">Marx 270</strain>
    </source>
</reference>
<reference evidence="2 4" key="1">
    <citation type="submission" date="2014-04" db="EMBL/GenBank/DDBJ databases">
        <authorList>
            <consortium name="DOE Joint Genome Institute"/>
            <person name="Kuo A."/>
            <person name="Kohler A."/>
            <person name="Costa M.D."/>
            <person name="Nagy L.G."/>
            <person name="Floudas D."/>
            <person name="Copeland A."/>
            <person name="Barry K.W."/>
            <person name="Cichocki N."/>
            <person name="Veneault-Fourrey C."/>
            <person name="LaButti K."/>
            <person name="Lindquist E.A."/>
            <person name="Lipzen A."/>
            <person name="Lundell T."/>
            <person name="Morin E."/>
            <person name="Murat C."/>
            <person name="Sun H."/>
            <person name="Tunlid A."/>
            <person name="Henrissat B."/>
            <person name="Grigoriev I.V."/>
            <person name="Hibbett D.S."/>
            <person name="Martin F."/>
            <person name="Nordberg H.P."/>
            <person name="Cantor M.N."/>
            <person name="Hua S.X."/>
        </authorList>
    </citation>
    <scope>NUCLEOTIDE SEQUENCE [LARGE SCALE GENOMIC DNA]</scope>
    <source>
        <strain evidence="2 4">Marx 270</strain>
    </source>
</reference>
<evidence type="ECO:0000313" key="4">
    <source>
        <dbReference type="Proteomes" id="UP000054217"/>
    </source>
</evidence>
<dbReference type="AlphaFoldDB" id="A0A0C3PZD7"/>
<evidence type="ECO:0000313" key="2">
    <source>
        <dbReference type="EMBL" id="KIO14774.1"/>
    </source>
</evidence>
<proteinExistence type="predicted"/>
<dbReference type="HOGENOM" id="CLU_877493_0_0_1"/>
<accession>A0A0C3PZD7</accession>
<dbReference type="EMBL" id="KN831944">
    <property type="protein sequence ID" value="KIO14774.1"/>
    <property type="molecule type" value="Genomic_DNA"/>
</dbReference>
<gene>
    <name evidence="2" type="ORF">M404DRAFT_5902</name>
    <name evidence="3" type="ORF">M404DRAFT_5903</name>
</gene>
<dbReference type="EMBL" id="KN831944">
    <property type="protein sequence ID" value="KIO14776.1"/>
    <property type="molecule type" value="Genomic_DNA"/>
</dbReference>
<reference evidence="2" key="3">
    <citation type="submission" date="2015-02" db="EMBL/GenBank/DDBJ databases">
        <title>Evolutionary Origins and Diversification of the Mycorrhizal Mutualists.</title>
        <authorList>
            <consortium name="DOE Joint Genome Institute"/>
            <consortium name="Mycorrhizal Genomics Consortium"/>
            <person name="Kohler A."/>
            <person name="Kuo A."/>
            <person name="Nagy L.G."/>
            <person name="Floudas D."/>
            <person name="Copeland A."/>
            <person name="Barry K.W."/>
            <person name="Cichocki N."/>
            <person name="Veneault-Fourrey C."/>
            <person name="LaButti K."/>
            <person name="Lindquist E.A."/>
            <person name="Lipzen A."/>
            <person name="Lundell T."/>
            <person name="Morin E."/>
            <person name="Murat C."/>
            <person name="Riley R."/>
            <person name="Ohm R."/>
            <person name="Sun H."/>
            <person name="Tunlid A."/>
            <person name="Henrissat B."/>
            <person name="Grigoriev I.V."/>
            <person name="Hibbett D.S."/>
            <person name="Martin F."/>
        </authorList>
    </citation>
    <scope>NUCLEOTIDE SEQUENCE</scope>
    <source>
        <strain evidence="2">Marx 270</strain>
    </source>
</reference>
<keyword evidence="4" id="KW-1185">Reference proteome</keyword>
<name>A0A0C3PZD7_PISTI</name>
<evidence type="ECO:0000256" key="1">
    <source>
        <dbReference type="SAM" id="MobiDB-lite"/>
    </source>
</evidence>